<evidence type="ECO:0000313" key="9">
    <source>
        <dbReference type="EMBL" id="CAG5128589.1"/>
    </source>
</evidence>
<dbReference type="SUPFAM" id="SSF57667">
    <property type="entry name" value="beta-beta-alpha zinc fingers"/>
    <property type="match status" value="1"/>
</dbReference>
<reference evidence="9" key="1">
    <citation type="submission" date="2021-04" db="EMBL/GenBank/DDBJ databases">
        <authorList>
            <consortium name="Molecular Ecology Group"/>
        </authorList>
    </citation>
    <scope>NUCLEOTIDE SEQUENCE</scope>
</reference>
<keyword evidence="5" id="KW-0862">Zinc</keyword>
<evidence type="ECO:0000256" key="6">
    <source>
        <dbReference type="ARBA" id="ARBA00023242"/>
    </source>
</evidence>
<dbReference type="Proteomes" id="UP000678393">
    <property type="component" value="Unassembled WGS sequence"/>
</dbReference>
<dbReference type="InterPro" id="IPR050331">
    <property type="entry name" value="Zinc_finger"/>
</dbReference>
<evidence type="ECO:0000256" key="3">
    <source>
        <dbReference type="ARBA" id="ARBA00022737"/>
    </source>
</evidence>
<proteinExistence type="predicted"/>
<dbReference type="Gene3D" id="3.30.160.60">
    <property type="entry name" value="Classic Zinc Finger"/>
    <property type="match status" value="2"/>
</dbReference>
<comment type="subcellular location">
    <subcellularLocation>
        <location evidence="1">Nucleus</location>
    </subcellularLocation>
</comment>
<organism evidence="9 10">
    <name type="scientific">Candidula unifasciata</name>
    <dbReference type="NCBI Taxonomy" id="100452"/>
    <lineage>
        <taxon>Eukaryota</taxon>
        <taxon>Metazoa</taxon>
        <taxon>Spiralia</taxon>
        <taxon>Lophotrochozoa</taxon>
        <taxon>Mollusca</taxon>
        <taxon>Gastropoda</taxon>
        <taxon>Heterobranchia</taxon>
        <taxon>Euthyneura</taxon>
        <taxon>Panpulmonata</taxon>
        <taxon>Eupulmonata</taxon>
        <taxon>Stylommatophora</taxon>
        <taxon>Helicina</taxon>
        <taxon>Helicoidea</taxon>
        <taxon>Geomitridae</taxon>
        <taxon>Candidula</taxon>
    </lineage>
</organism>
<dbReference type="GO" id="GO:0008270">
    <property type="term" value="F:zinc ion binding"/>
    <property type="evidence" value="ECO:0007669"/>
    <property type="project" value="UniProtKB-KW"/>
</dbReference>
<gene>
    <name evidence="9" type="ORF">CUNI_LOCUS14147</name>
</gene>
<feature type="domain" description="C2H2-type" evidence="8">
    <location>
        <begin position="163"/>
        <end position="191"/>
    </location>
</feature>
<dbReference type="InterPro" id="IPR013087">
    <property type="entry name" value="Znf_C2H2_type"/>
</dbReference>
<keyword evidence="2" id="KW-0479">Metal-binding</keyword>
<dbReference type="PROSITE" id="PS00028">
    <property type="entry name" value="ZINC_FINGER_C2H2_1"/>
    <property type="match status" value="2"/>
</dbReference>
<evidence type="ECO:0000256" key="4">
    <source>
        <dbReference type="ARBA" id="ARBA00022771"/>
    </source>
</evidence>
<sequence>MYDISLSQCQEEFFLTAAMVVNEPQLTPFQCFVFVCMYVSSSVYKSSRLVIECEYIFFSGKHFLGWRSASTSSRLSYDYNDTLSISGRGNIEQPNVNRVIMAAEQSLQCPNCSEMLTDLTSLAQHVSHCQRSTGVYVCSLCSKVYSTTTGLKHHMEVHEGKTFMCPICDSKFTRKGTVKTHMRAVHASAQCLNCAAILRLGDEFNQHVIHCTK</sequence>
<dbReference type="GO" id="GO:0010468">
    <property type="term" value="P:regulation of gene expression"/>
    <property type="evidence" value="ECO:0007669"/>
    <property type="project" value="TreeGrafter"/>
</dbReference>
<evidence type="ECO:0000256" key="1">
    <source>
        <dbReference type="ARBA" id="ARBA00004123"/>
    </source>
</evidence>
<keyword evidence="6" id="KW-0539">Nucleus</keyword>
<dbReference type="EMBL" id="CAJHNH020003124">
    <property type="protein sequence ID" value="CAG5128589.1"/>
    <property type="molecule type" value="Genomic_DNA"/>
</dbReference>
<name>A0A8S3ZH26_9EUPU</name>
<accession>A0A8S3ZH26</accession>
<evidence type="ECO:0000259" key="8">
    <source>
        <dbReference type="PROSITE" id="PS50157"/>
    </source>
</evidence>
<dbReference type="PANTHER" id="PTHR16515">
    <property type="entry name" value="PR DOMAIN ZINC FINGER PROTEIN"/>
    <property type="match status" value="1"/>
</dbReference>
<dbReference type="InterPro" id="IPR036236">
    <property type="entry name" value="Znf_C2H2_sf"/>
</dbReference>
<evidence type="ECO:0000256" key="7">
    <source>
        <dbReference type="PROSITE-ProRule" id="PRU00042"/>
    </source>
</evidence>
<dbReference type="AlphaFoldDB" id="A0A8S3ZH26"/>
<evidence type="ECO:0000256" key="2">
    <source>
        <dbReference type="ARBA" id="ARBA00022723"/>
    </source>
</evidence>
<evidence type="ECO:0000313" key="10">
    <source>
        <dbReference type="Proteomes" id="UP000678393"/>
    </source>
</evidence>
<dbReference type="GO" id="GO:0005634">
    <property type="term" value="C:nucleus"/>
    <property type="evidence" value="ECO:0007669"/>
    <property type="project" value="UniProtKB-SubCell"/>
</dbReference>
<protein>
    <recommendedName>
        <fullName evidence="8">C2H2-type domain-containing protein</fullName>
    </recommendedName>
</protein>
<keyword evidence="4 7" id="KW-0863">Zinc-finger</keyword>
<dbReference type="Pfam" id="PF00096">
    <property type="entry name" value="zf-C2H2"/>
    <property type="match status" value="1"/>
</dbReference>
<dbReference type="Pfam" id="PF13894">
    <property type="entry name" value="zf-C2H2_4"/>
    <property type="match status" value="1"/>
</dbReference>
<keyword evidence="10" id="KW-1185">Reference proteome</keyword>
<dbReference type="OrthoDB" id="6136801at2759"/>
<dbReference type="SMART" id="SM00355">
    <property type="entry name" value="ZnF_C2H2"/>
    <property type="match status" value="3"/>
</dbReference>
<dbReference type="FunFam" id="3.30.160.60:FF:000446">
    <property type="entry name" value="Zinc finger protein"/>
    <property type="match status" value="1"/>
</dbReference>
<evidence type="ECO:0000256" key="5">
    <source>
        <dbReference type="ARBA" id="ARBA00022833"/>
    </source>
</evidence>
<dbReference type="PROSITE" id="PS50157">
    <property type="entry name" value="ZINC_FINGER_C2H2_2"/>
    <property type="match status" value="2"/>
</dbReference>
<feature type="domain" description="C2H2-type" evidence="8">
    <location>
        <begin position="136"/>
        <end position="163"/>
    </location>
</feature>
<keyword evidence="3" id="KW-0677">Repeat</keyword>
<comment type="caution">
    <text evidence="9">The sequence shown here is derived from an EMBL/GenBank/DDBJ whole genome shotgun (WGS) entry which is preliminary data.</text>
</comment>
<dbReference type="PANTHER" id="PTHR16515:SF49">
    <property type="entry name" value="GASTRULA ZINC FINGER PROTEIN XLCGF49.1-LIKE-RELATED"/>
    <property type="match status" value="1"/>
</dbReference>